<dbReference type="GeneID" id="73346368"/>
<name>A0A9Q8T0H5_9PEZI</name>
<gene>
    <name evidence="1" type="ORF">CLUP02_12394</name>
</gene>
<proteinExistence type="predicted"/>
<dbReference type="Proteomes" id="UP000830671">
    <property type="component" value="Chromosome 6"/>
</dbReference>
<dbReference type="KEGG" id="clup:CLUP02_12394"/>
<dbReference type="AlphaFoldDB" id="A0A9Q8T0H5"/>
<keyword evidence="2" id="KW-1185">Reference proteome</keyword>
<dbReference type="EMBL" id="CP019478">
    <property type="protein sequence ID" value="UQC86892.1"/>
    <property type="molecule type" value="Genomic_DNA"/>
</dbReference>
<sequence length="55" mass="6172">MAVVDFRLVLGNSFLFPGCRLPLPPPFPVPTPPRVFGAPRFLRLPDTWDANEAHE</sequence>
<accession>A0A9Q8T0H5</accession>
<reference evidence="1" key="1">
    <citation type="journal article" date="2021" name="Mol. Plant Microbe Interact.">
        <title>Complete Genome Sequence of the Plant-Pathogenic Fungus Colletotrichum lupini.</title>
        <authorList>
            <person name="Baroncelli R."/>
            <person name="Pensec F."/>
            <person name="Da Lio D."/>
            <person name="Boufleur T."/>
            <person name="Vicente I."/>
            <person name="Sarrocco S."/>
            <person name="Picot A."/>
            <person name="Baraldi E."/>
            <person name="Sukno S."/>
            <person name="Thon M."/>
            <person name="Le Floch G."/>
        </authorList>
    </citation>
    <scope>NUCLEOTIDE SEQUENCE</scope>
    <source>
        <strain evidence="1">IMI 504893</strain>
    </source>
</reference>
<dbReference type="RefSeq" id="XP_049148503.1">
    <property type="nucleotide sequence ID" value="XM_049291358.1"/>
</dbReference>
<protein>
    <submittedName>
        <fullName evidence="1">Uncharacterized protein</fullName>
    </submittedName>
</protein>
<organism evidence="1 2">
    <name type="scientific">Colletotrichum lupini</name>
    <dbReference type="NCBI Taxonomy" id="145971"/>
    <lineage>
        <taxon>Eukaryota</taxon>
        <taxon>Fungi</taxon>
        <taxon>Dikarya</taxon>
        <taxon>Ascomycota</taxon>
        <taxon>Pezizomycotina</taxon>
        <taxon>Sordariomycetes</taxon>
        <taxon>Hypocreomycetidae</taxon>
        <taxon>Glomerellales</taxon>
        <taxon>Glomerellaceae</taxon>
        <taxon>Colletotrichum</taxon>
        <taxon>Colletotrichum acutatum species complex</taxon>
    </lineage>
</organism>
<evidence type="ECO:0000313" key="2">
    <source>
        <dbReference type="Proteomes" id="UP000830671"/>
    </source>
</evidence>
<evidence type="ECO:0000313" key="1">
    <source>
        <dbReference type="EMBL" id="UQC86892.1"/>
    </source>
</evidence>